<dbReference type="InterPro" id="IPR049783">
    <property type="entry name" value="ABC_perm_TupB-like"/>
</dbReference>
<keyword evidence="5" id="KW-0813">Transport</keyword>
<keyword evidence="3 5" id="KW-1133">Transmembrane helix</keyword>
<gene>
    <name evidence="7" type="ORF">GCM10009789_62980</name>
</gene>
<keyword evidence="8" id="KW-1185">Reference proteome</keyword>
<organism evidence="7 8">
    <name type="scientific">Kribbella sancticallisti</name>
    <dbReference type="NCBI Taxonomy" id="460087"/>
    <lineage>
        <taxon>Bacteria</taxon>
        <taxon>Bacillati</taxon>
        <taxon>Actinomycetota</taxon>
        <taxon>Actinomycetes</taxon>
        <taxon>Propionibacteriales</taxon>
        <taxon>Kribbellaceae</taxon>
        <taxon>Kribbella</taxon>
    </lineage>
</organism>
<dbReference type="Pfam" id="PF00528">
    <property type="entry name" value="BPD_transp_1"/>
    <property type="match status" value="1"/>
</dbReference>
<dbReference type="InterPro" id="IPR000515">
    <property type="entry name" value="MetI-like"/>
</dbReference>
<dbReference type="PANTHER" id="PTHR43632">
    <property type="entry name" value="PERMEASE COMPONENT OF TUNGSTATE ABC TRANSPORTER"/>
    <property type="match status" value="1"/>
</dbReference>
<dbReference type="EMBL" id="BAAAOS010000048">
    <property type="protein sequence ID" value="GAA1600194.1"/>
    <property type="molecule type" value="Genomic_DNA"/>
</dbReference>
<feature type="domain" description="ABC transmembrane type-1" evidence="6">
    <location>
        <begin position="1"/>
        <end position="191"/>
    </location>
</feature>
<sequence>MSLTATVIASVLGISLGSALALAGLPGRRLLTAVVNTGMAVPTVVVGLLVALLLWRSGPLGDLGLIYTVRGMIIAQVAIATPLITGITMAALQLLPPELPEQLRSLGANRLQLVVRLWIEARLPLLAAAMAGFGHAVSEVGSATLVGGNIHGQTQVMTTAIVENVSRGEFGTALVYGAILLVLAFVINSLLASIQQRGAVWARN</sequence>
<dbReference type="SUPFAM" id="SSF161098">
    <property type="entry name" value="MetI-like"/>
    <property type="match status" value="1"/>
</dbReference>
<dbReference type="Proteomes" id="UP001500393">
    <property type="component" value="Unassembled WGS sequence"/>
</dbReference>
<evidence type="ECO:0000313" key="8">
    <source>
        <dbReference type="Proteomes" id="UP001500393"/>
    </source>
</evidence>
<keyword evidence="4 5" id="KW-0472">Membrane</keyword>
<evidence type="ECO:0000256" key="2">
    <source>
        <dbReference type="ARBA" id="ARBA00022692"/>
    </source>
</evidence>
<evidence type="ECO:0000256" key="5">
    <source>
        <dbReference type="RuleBase" id="RU363032"/>
    </source>
</evidence>
<feature type="transmembrane region" description="Helical" evidence="5">
    <location>
        <begin position="67"/>
        <end position="95"/>
    </location>
</feature>
<dbReference type="NCBIfam" id="NF038017">
    <property type="entry name" value="ABC_perm1"/>
    <property type="match status" value="1"/>
</dbReference>
<comment type="subcellular location">
    <subcellularLocation>
        <location evidence="5">Cell membrane</location>
        <topology evidence="5">Multi-pass membrane protein</topology>
    </subcellularLocation>
    <subcellularLocation>
        <location evidence="1">Membrane</location>
        <topology evidence="1">Multi-pass membrane protein</topology>
    </subcellularLocation>
</comment>
<dbReference type="Gene3D" id="1.10.3720.10">
    <property type="entry name" value="MetI-like"/>
    <property type="match status" value="1"/>
</dbReference>
<evidence type="ECO:0000256" key="3">
    <source>
        <dbReference type="ARBA" id="ARBA00022989"/>
    </source>
</evidence>
<dbReference type="PROSITE" id="PS50928">
    <property type="entry name" value="ABC_TM1"/>
    <property type="match status" value="1"/>
</dbReference>
<dbReference type="InterPro" id="IPR035906">
    <property type="entry name" value="MetI-like_sf"/>
</dbReference>
<proteinExistence type="inferred from homology"/>
<feature type="transmembrane region" description="Helical" evidence="5">
    <location>
        <begin position="173"/>
        <end position="194"/>
    </location>
</feature>
<dbReference type="PANTHER" id="PTHR43632:SF1">
    <property type="entry name" value="PERMEASE COMPONENT OF TUNGSTATE ABC TRANSPORTER"/>
    <property type="match status" value="1"/>
</dbReference>
<comment type="similarity">
    <text evidence="5">Belongs to the binding-protein-dependent transport system permease family.</text>
</comment>
<feature type="transmembrane region" description="Helical" evidence="5">
    <location>
        <begin position="33"/>
        <end position="55"/>
    </location>
</feature>
<keyword evidence="2 5" id="KW-0812">Transmembrane</keyword>
<evidence type="ECO:0000256" key="1">
    <source>
        <dbReference type="ARBA" id="ARBA00004141"/>
    </source>
</evidence>
<evidence type="ECO:0000313" key="7">
    <source>
        <dbReference type="EMBL" id="GAA1600194.1"/>
    </source>
</evidence>
<protein>
    <recommendedName>
        <fullName evidence="6">ABC transmembrane type-1 domain-containing protein</fullName>
    </recommendedName>
</protein>
<dbReference type="CDD" id="cd06261">
    <property type="entry name" value="TM_PBP2"/>
    <property type="match status" value="1"/>
</dbReference>
<comment type="caution">
    <text evidence="7">The sequence shown here is derived from an EMBL/GenBank/DDBJ whole genome shotgun (WGS) entry which is preliminary data.</text>
</comment>
<evidence type="ECO:0000259" key="6">
    <source>
        <dbReference type="PROSITE" id="PS50928"/>
    </source>
</evidence>
<accession>A0ABN2EA63</accession>
<name>A0ABN2EA63_9ACTN</name>
<evidence type="ECO:0000256" key="4">
    <source>
        <dbReference type="ARBA" id="ARBA00023136"/>
    </source>
</evidence>
<reference evidence="7 8" key="1">
    <citation type="journal article" date="2019" name="Int. J. Syst. Evol. Microbiol.">
        <title>The Global Catalogue of Microorganisms (GCM) 10K type strain sequencing project: providing services to taxonomists for standard genome sequencing and annotation.</title>
        <authorList>
            <consortium name="The Broad Institute Genomics Platform"/>
            <consortium name="The Broad Institute Genome Sequencing Center for Infectious Disease"/>
            <person name="Wu L."/>
            <person name="Ma J."/>
        </authorList>
    </citation>
    <scope>NUCLEOTIDE SEQUENCE [LARGE SCALE GENOMIC DNA]</scope>
    <source>
        <strain evidence="7 8">JCM 14969</strain>
    </source>
</reference>